<name>A0ABS1JVF1_9BURK</name>
<proteinExistence type="predicted"/>
<comment type="caution">
    <text evidence="2">The sequence shown here is derived from an EMBL/GenBank/DDBJ whole genome shotgun (WGS) entry which is preliminary data.</text>
</comment>
<feature type="compositionally biased region" description="Polar residues" evidence="1">
    <location>
        <begin position="26"/>
        <end position="42"/>
    </location>
</feature>
<evidence type="ECO:0000313" key="2">
    <source>
        <dbReference type="EMBL" id="MBL0428238.1"/>
    </source>
</evidence>
<feature type="compositionally biased region" description="Pro residues" evidence="1">
    <location>
        <begin position="148"/>
        <end position="158"/>
    </location>
</feature>
<reference evidence="2 3" key="1">
    <citation type="journal article" date="2017" name="Int. J. Syst. Evol. Microbiol.">
        <title>Ramlibacter alkalitolerans sp. nov., alkali-tolerant bacterium isolated from soil of ginseng.</title>
        <authorList>
            <person name="Lee D.H."/>
            <person name="Cha C.J."/>
        </authorList>
    </citation>
    <scope>NUCLEOTIDE SEQUENCE [LARGE SCALE GENOMIC DNA]</scope>
    <source>
        <strain evidence="2 3">KACC 19305</strain>
    </source>
</reference>
<gene>
    <name evidence="2" type="ORF">JI746_24250</name>
</gene>
<dbReference type="RefSeq" id="WP_201692868.1">
    <property type="nucleotide sequence ID" value="NZ_JAEQND010000016.1"/>
</dbReference>
<organism evidence="2 3">
    <name type="scientific">Ramlibacter alkalitolerans</name>
    <dbReference type="NCBI Taxonomy" id="2039631"/>
    <lineage>
        <taxon>Bacteria</taxon>
        <taxon>Pseudomonadati</taxon>
        <taxon>Pseudomonadota</taxon>
        <taxon>Betaproteobacteria</taxon>
        <taxon>Burkholderiales</taxon>
        <taxon>Comamonadaceae</taxon>
        <taxon>Ramlibacter</taxon>
    </lineage>
</organism>
<keyword evidence="3" id="KW-1185">Reference proteome</keyword>
<dbReference type="Proteomes" id="UP000622707">
    <property type="component" value="Unassembled WGS sequence"/>
</dbReference>
<dbReference type="EMBL" id="JAEQND010000016">
    <property type="protein sequence ID" value="MBL0428238.1"/>
    <property type="molecule type" value="Genomic_DNA"/>
</dbReference>
<feature type="region of interest" description="Disordered" evidence="1">
    <location>
        <begin position="1"/>
        <end position="44"/>
    </location>
</feature>
<evidence type="ECO:0000256" key="1">
    <source>
        <dbReference type="SAM" id="MobiDB-lite"/>
    </source>
</evidence>
<protein>
    <submittedName>
        <fullName evidence="2">Uncharacterized protein</fullName>
    </submittedName>
</protein>
<evidence type="ECO:0000313" key="3">
    <source>
        <dbReference type="Proteomes" id="UP000622707"/>
    </source>
</evidence>
<accession>A0ABS1JVF1</accession>
<feature type="region of interest" description="Disordered" evidence="1">
    <location>
        <begin position="147"/>
        <end position="184"/>
    </location>
</feature>
<sequence length="219" mass="24526">MGMFDMLLGRKPAPAARPRHSRPAPSTQFDSQHTQAGSNSQSVRKDLLKMVLRETLTRNGIPPTWISADMLRTTSPARRETGLHVRFLVRHWDPRLMEHAVAFEAEFTDRLQLLDPLANNWLMGFSWQFTMEDRSVCPALPHPATWTAPPPPSAPAPLQPNAEPSSYGDVIAGPTALEQPRPLDDVRADLERLLALRDEDMRKHGTADRAYAATRPAKL</sequence>